<reference evidence="2" key="1">
    <citation type="submission" date="2022-02" db="EMBL/GenBank/DDBJ databases">
        <title>Atlantic sturgeon de novo genome assembly.</title>
        <authorList>
            <person name="Stock M."/>
            <person name="Klopp C."/>
            <person name="Guiguen Y."/>
            <person name="Cabau C."/>
            <person name="Parinello H."/>
            <person name="Santidrian Yebra-Pimentel E."/>
            <person name="Kuhl H."/>
            <person name="Dirks R.P."/>
            <person name="Guessner J."/>
            <person name="Wuertz S."/>
            <person name="Du K."/>
            <person name="Schartl M."/>
        </authorList>
    </citation>
    <scope>NUCLEOTIDE SEQUENCE</scope>
    <source>
        <strain evidence="2">STURGEONOMICS-FGT-2020</strain>
        <tissue evidence="2">Whole blood</tissue>
    </source>
</reference>
<gene>
    <name evidence="2" type="ORF">AOXY_G37354</name>
</gene>
<dbReference type="GO" id="GO:0045505">
    <property type="term" value="F:dynein intermediate chain binding"/>
    <property type="evidence" value="ECO:0007669"/>
    <property type="project" value="InterPro"/>
</dbReference>
<dbReference type="GO" id="GO:0030286">
    <property type="term" value="C:dynein complex"/>
    <property type="evidence" value="ECO:0007669"/>
    <property type="project" value="InterPro"/>
</dbReference>
<evidence type="ECO:0000313" key="3">
    <source>
        <dbReference type="Proteomes" id="UP001230051"/>
    </source>
</evidence>
<evidence type="ECO:0000313" key="2">
    <source>
        <dbReference type="EMBL" id="KAK1140455.1"/>
    </source>
</evidence>
<keyword evidence="3" id="KW-1185">Reference proteome</keyword>
<dbReference type="PANTHER" id="PTHR46961:SF21">
    <property type="entry name" value="LOW QUALITY PROTEIN: DYNEIN BETA CHAIN, FLAGELLAR OUTER ARM-LIKE"/>
    <property type="match status" value="1"/>
</dbReference>
<dbReference type="InterPro" id="IPR026983">
    <property type="entry name" value="DHC"/>
</dbReference>
<dbReference type="Proteomes" id="UP001230051">
    <property type="component" value="Unassembled WGS sequence"/>
</dbReference>
<dbReference type="GO" id="GO:0051959">
    <property type="term" value="F:dynein light intermediate chain binding"/>
    <property type="evidence" value="ECO:0007669"/>
    <property type="project" value="InterPro"/>
</dbReference>
<dbReference type="AlphaFoldDB" id="A0AAD8CEU1"/>
<sequence>MESRAGGNTATGCLLKWLQGAVSYHRIMVSKVRPLHSKVEEMTAALEQAVQKMNILQAKKSTLLRRLDELEKGFEEASIDKTDQERKTSETMSQLEYLSSLAEVSSTHFNNTSRI</sequence>
<keyword evidence="1" id="KW-0175">Coiled coil</keyword>
<dbReference type="GO" id="GO:0007018">
    <property type="term" value="P:microtubule-based movement"/>
    <property type="evidence" value="ECO:0007669"/>
    <property type="project" value="InterPro"/>
</dbReference>
<dbReference type="EMBL" id="JAGXEW010000378">
    <property type="protein sequence ID" value="KAK1140455.1"/>
    <property type="molecule type" value="Genomic_DNA"/>
</dbReference>
<dbReference type="PANTHER" id="PTHR46961">
    <property type="entry name" value="DYNEIN HEAVY CHAIN 1, AXONEMAL-LIKE PROTEIN"/>
    <property type="match status" value="1"/>
</dbReference>
<evidence type="ECO:0000256" key="1">
    <source>
        <dbReference type="SAM" id="Coils"/>
    </source>
</evidence>
<protein>
    <submittedName>
        <fullName evidence="2">Uncharacterized protein</fullName>
    </submittedName>
</protein>
<feature type="coiled-coil region" evidence="1">
    <location>
        <begin position="39"/>
        <end position="87"/>
    </location>
</feature>
<proteinExistence type="predicted"/>
<organism evidence="2 3">
    <name type="scientific">Acipenser oxyrinchus oxyrinchus</name>
    <dbReference type="NCBI Taxonomy" id="40147"/>
    <lineage>
        <taxon>Eukaryota</taxon>
        <taxon>Metazoa</taxon>
        <taxon>Chordata</taxon>
        <taxon>Craniata</taxon>
        <taxon>Vertebrata</taxon>
        <taxon>Euteleostomi</taxon>
        <taxon>Actinopterygii</taxon>
        <taxon>Chondrostei</taxon>
        <taxon>Acipenseriformes</taxon>
        <taxon>Acipenseridae</taxon>
        <taxon>Acipenser</taxon>
    </lineage>
</organism>
<comment type="caution">
    <text evidence="2">The sequence shown here is derived from an EMBL/GenBank/DDBJ whole genome shotgun (WGS) entry which is preliminary data.</text>
</comment>
<accession>A0AAD8CEU1</accession>
<name>A0AAD8CEU1_ACIOX</name>
<dbReference type="Gene3D" id="1.20.920.20">
    <property type="match status" value="1"/>
</dbReference>